<evidence type="ECO:0000313" key="2">
    <source>
        <dbReference type="Proteomes" id="UP000592780"/>
    </source>
</evidence>
<dbReference type="Proteomes" id="UP000592780">
    <property type="component" value="Unassembled WGS sequence"/>
</dbReference>
<dbReference type="AlphaFoldDB" id="A0A7W8QC01"/>
<keyword evidence="2" id="KW-1185">Reference proteome</keyword>
<reference evidence="1 2" key="1">
    <citation type="submission" date="2020-08" db="EMBL/GenBank/DDBJ databases">
        <title>Genomic Encyclopedia of Type Strains, Phase IV (KMG-V): Genome sequencing to study the core and pangenomes of soil and plant-associated prokaryotes.</title>
        <authorList>
            <person name="Whitman W."/>
        </authorList>
    </citation>
    <scope>NUCLEOTIDE SEQUENCE [LARGE SCALE GENOMIC DNA]</scope>
    <source>
        <strain evidence="1 2">JPY158</strain>
    </source>
</reference>
<proteinExistence type="predicted"/>
<name>A0A7W8QC01_PARAM</name>
<sequence>MRVRDLLSQLALADPNAEVVFLDEHADAEEADVLRVVDIRQEFWTHESGECDGRRYEAVYPCKPAERESSGYASVLAERVQVVVLSAGPTNLRYL</sequence>
<dbReference type="EMBL" id="JACHDD010000009">
    <property type="protein sequence ID" value="MBB5427486.1"/>
    <property type="molecule type" value="Genomic_DNA"/>
</dbReference>
<gene>
    <name evidence="1" type="ORF">HDG40_005665</name>
</gene>
<organism evidence="1 2">
    <name type="scientific">Paraburkholderia atlantica</name>
    <dbReference type="NCBI Taxonomy" id="2654982"/>
    <lineage>
        <taxon>Bacteria</taxon>
        <taxon>Pseudomonadati</taxon>
        <taxon>Pseudomonadota</taxon>
        <taxon>Betaproteobacteria</taxon>
        <taxon>Burkholderiales</taxon>
        <taxon>Burkholderiaceae</taxon>
        <taxon>Paraburkholderia</taxon>
    </lineage>
</organism>
<evidence type="ECO:0000313" key="1">
    <source>
        <dbReference type="EMBL" id="MBB5427486.1"/>
    </source>
</evidence>
<accession>A0A7W8QC01</accession>
<dbReference type="RefSeq" id="WP_184132130.1">
    <property type="nucleotide sequence ID" value="NZ_JACHDD010000009.1"/>
</dbReference>
<comment type="caution">
    <text evidence="1">The sequence shown here is derived from an EMBL/GenBank/DDBJ whole genome shotgun (WGS) entry which is preliminary data.</text>
</comment>
<protein>
    <submittedName>
        <fullName evidence="1">Uncharacterized protein</fullName>
    </submittedName>
</protein>